<evidence type="ECO:0000313" key="2">
    <source>
        <dbReference type="EMBL" id="EOS20261.1"/>
    </source>
</evidence>
<keyword evidence="3" id="KW-1185">Reference proteome</keyword>
<dbReference type="EMBL" id="ASSQ01000001">
    <property type="protein sequence ID" value="EOS20261.1"/>
    <property type="molecule type" value="Genomic_DNA"/>
</dbReference>
<gene>
    <name evidence="2" type="ORF">C803_00943</name>
</gene>
<dbReference type="Proteomes" id="UP000014140">
    <property type="component" value="Unassembled WGS sequence"/>
</dbReference>
<evidence type="ECO:0000313" key="3">
    <source>
        <dbReference type="Proteomes" id="UP000014140"/>
    </source>
</evidence>
<keyword evidence="1" id="KW-1133">Transmembrane helix</keyword>
<dbReference type="AlphaFoldDB" id="S0GN66"/>
<dbReference type="HOGENOM" id="CLU_218011_0_0_10"/>
<comment type="caution">
    <text evidence="2">The sequence shown here is derived from an EMBL/GenBank/DDBJ whole genome shotgun (WGS) entry which is preliminary data.</text>
</comment>
<organism evidence="2 3">
    <name type="scientific">Parabacteroides goldsteinii dnLKV18</name>
    <dbReference type="NCBI Taxonomy" id="1235789"/>
    <lineage>
        <taxon>Bacteria</taxon>
        <taxon>Pseudomonadati</taxon>
        <taxon>Bacteroidota</taxon>
        <taxon>Bacteroidia</taxon>
        <taxon>Bacteroidales</taxon>
        <taxon>Tannerellaceae</taxon>
        <taxon>Parabacteroides</taxon>
    </lineage>
</organism>
<dbReference type="GeneID" id="75431458"/>
<feature type="transmembrane region" description="Helical" evidence="1">
    <location>
        <begin position="6"/>
        <end position="21"/>
    </location>
</feature>
<keyword evidence="1" id="KW-0812">Transmembrane</keyword>
<keyword evidence="1" id="KW-0472">Membrane</keyword>
<sequence length="44" mass="5376">MNIYVYITALGMVLIGLYFVWRENKRERKAEQKKQECNKQQPEE</sequence>
<dbReference type="RefSeq" id="WP_010803113.1">
    <property type="nucleotide sequence ID" value="NZ_KE159513.1"/>
</dbReference>
<name>S0GN66_9BACT</name>
<protein>
    <submittedName>
        <fullName evidence="2">Uncharacterized protein</fullName>
    </submittedName>
</protein>
<accession>S0GN66</accession>
<evidence type="ECO:0000256" key="1">
    <source>
        <dbReference type="SAM" id="Phobius"/>
    </source>
</evidence>
<proteinExistence type="predicted"/>
<reference evidence="2 3" key="1">
    <citation type="submission" date="2013-04" db="EMBL/GenBank/DDBJ databases">
        <title>The Genome Sequence of Parabacteroides goldsteinii dnLKV18.</title>
        <authorList>
            <consortium name="The Broad Institute Genomics Platform"/>
            <consortium name="The Broad Institute Genome Sequencing Center for Infectious Disease"/>
            <person name="Earl A."/>
            <person name="Xavier R."/>
            <person name="Kuhn K."/>
            <person name="Stappenbeck T."/>
            <person name="Walker B."/>
            <person name="Young S."/>
            <person name="Zeng Q."/>
            <person name="Gargeya S."/>
            <person name="Fitzgerald M."/>
            <person name="Haas B."/>
            <person name="Abouelleil A."/>
            <person name="Allen A.W."/>
            <person name="Alvarado L."/>
            <person name="Arachchi H.M."/>
            <person name="Berlin A.M."/>
            <person name="Chapman S.B."/>
            <person name="Gainer-Dewar J."/>
            <person name="Goldberg J."/>
            <person name="Griggs A."/>
            <person name="Gujja S."/>
            <person name="Hansen M."/>
            <person name="Howarth C."/>
            <person name="Imamovic A."/>
            <person name="Ireland A."/>
            <person name="Larimer J."/>
            <person name="McCowan C."/>
            <person name="Murphy C."/>
            <person name="Pearson M."/>
            <person name="Poon T.W."/>
            <person name="Priest M."/>
            <person name="Roberts A."/>
            <person name="Saif S."/>
            <person name="Shea T."/>
            <person name="Sisk P."/>
            <person name="Sykes S."/>
            <person name="Wortman J."/>
            <person name="Nusbaum C."/>
            <person name="Birren B."/>
        </authorList>
    </citation>
    <scope>NUCLEOTIDE SEQUENCE [LARGE SCALE GENOMIC DNA]</scope>
    <source>
        <strain evidence="3">dnLKV18</strain>
    </source>
</reference>